<dbReference type="Proteomes" id="UP000478546">
    <property type="component" value="Unassembled WGS sequence"/>
</dbReference>
<proteinExistence type="predicted"/>
<feature type="domain" description="Transglutaminase-like" evidence="1">
    <location>
        <begin position="115"/>
        <end position="182"/>
    </location>
</feature>
<dbReference type="GO" id="GO:0005737">
    <property type="term" value="C:cytoplasm"/>
    <property type="evidence" value="ECO:0007669"/>
    <property type="project" value="TreeGrafter"/>
</dbReference>
<sequence length="358" mass="40356">MLLKTISLTLIRLKNTLPAVMRLQLLLVMLLVPVVHGFAANIPSPERLKELDQFAFSTDVRYTKDVKTLAAYLNKGATSDYERARIIFAWVAKNIRYNDYGYNSGNFGNTSVEAVLETRLSVCDGYARLYKALGEQMGLKVEKVSGYAKGYSYAPGKKFTQTNHAWNSVYLNGRWRLVDATWGSGAAEMVNGKLKSKFDYTPYWFDTDPYAFLFSHLPKSPEWQHIPTPITLVQYERMISVDESLFKLGVDASDLLQNLLSGQLHSVATTWHPALPIQIANAPLEGKLQHGKTYTLAFTTSPDVELIVLNNKKWFYFETKGTTHNLQVRPTTGSLAVMARKKGTKGNYSYFMEYKVGG</sequence>
<dbReference type="Gene3D" id="3.10.620.30">
    <property type="match status" value="1"/>
</dbReference>
<dbReference type="PANTHER" id="PTHR46333">
    <property type="entry name" value="CYTOKINESIS PROTEIN 3"/>
    <property type="match status" value="1"/>
</dbReference>
<dbReference type="InterPro" id="IPR038765">
    <property type="entry name" value="Papain-like_cys_pep_sf"/>
</dbReference>
<dbReference type="RefSeq" id="WP_162345889.1">
    <property type="nucleotide sequence ID" value="NZ_JAAEAA010000008.1"/>
</dbReference>
<gene>
    <name evidence="2" type="ORF">GWO68_07860</name>
</gene>
<dbReference type="EMBL" id="JAAEAA010000008">
    <property type="protein sequence ID" value="NDK55827.1"/>
    <property type="molecule type" value="Genomic_DNA"/>
</dbReference>
<comment type="caution">
    <text evidence="2">The sequence shown here is derived from an EMBL/GenBank/DDBJ whole genome shotgun (WGS) entry which is preliminary data.</text>
</comment>
<dbReference type="InterPro" id="IPR052557">
    <property type="entry name" value="CAP/Cytokinesis_protein"/>
</dbReference>
<dbReference type="Pfam" id="PF01841">
    <property type="entry name" value="Transglut_core"/>
    <property type="match status" value="1"/>
</dbReference>
<evidence type="ECO:0000313" key="3">
    <source>
        <dbReference type="Proteomes" id="UP000478546"/>
    </source>
</evidence>
<accession>A0A6B2H670</accession>
<dbReference type="SMART" id="SM00460">
    <property type="entry name" value="TGc"/>
    <property type="match status" value="1"/>
</dbReference>
<protein>
    <recommendedName>
        <fullName evidence="1">Transglutaminase-like domain-containing protein</fullName>
    </recommendedName>
</protein>
<evidence type="ECO:0000259" key="1">
    <source>
        <dbReference type="SMART" id="SM00460"/>
    </source>
</evidence>
<keyword evidence="3" id="KW-1185">Reference proteome</keyword>
<dbReference type="SUPFAM" id="SSF54001">
    <property type="entry name" value="Cysteine proteinases"/>
    <property type="match status" value="1"/>
</dbReference>
<name>A0A6B2H670_9BACT</name>
<evidence type="ECO:0000313" key="2">
    <source>
        <dbReference type="EMBL" id="NDK55827.1"/>
    </source>
</evidence>
<dbReference type="InterPro" id="IPR002931">
    <property type="entry name" value="Transglutaminase-like"/>
</dbReference>
<organism evidence="2 3">
    <name type="scientific">Pontibacter fetidus</name>
    <dbReference type="NCBI Taxonomy" id="2700082"/>
    <lineage>
        <taxon>Bacteria</taxon>
        <taxon>Pseudomonadati</taxon>
        <taxon>Bacteroidota</taxon>
        <taxon>Cytophagia</taxon>
        <taxon>Cytophagales</taxon>
        <taxon>Hymenobacteraceae</taxon>
        <taxon>Pontibacter</taxon>
    </lineage>
</organism>
<dbReference type="AlphaFoldDB" id="A0A6B2H670"/>
<reference evidence="2 3" key="1">
    <citation type="submission" date="2020-01" db="EMBL/GenBank/DDBJ databases">
        <authorList>
            <person name="Kim M.K."/>
        </authorList>
    </citation>
    <scope>NUCLEOTIDE SEQUENCE [LARGE SCALE GENOMIC DNA]</scope>
    <source>
        <strain evidence="2 3">BT213</strain>
    </source>
</reference>
<dbReference type="PANTHER" id="PTHR46333:SF2">
    <property type="entry name" value="CYTOKINESIS PROTEIN 3"/>
    <property type="match status" value="1"/>
</dbReference>